<dbReference type="EMBL" id="JAUSUP010000003">
    <property type="protein sequence ID" value="MDQ0351592.1"/>
    <property type="molecule type" value="Genomic_DNA"/>
</dbReference>
<gene>
    <name evidence="1" type="ORF">J2R98_001409</name>
</gene>
<evidence type="ECO:0000313" key="1">
    <source>
        <dbReference type="EMBL" id="MDQ0351592.1"/>
    </source>
</evidence>
<dbReference type="Proteomes" id="UP001236723">
    <property type="component" value="Unassembled WGS sequence"/>
</dbReference>
<proteinExistence type="predicted"/>
<accession>A0ABU0DT20</accession>
<name>A0ABU0DT20_9BACI</name>
<keyword evidence="2" id="KW-1185">Reference proteome</keyword>
<organism evidence="1 2">
    <name type="scientific">Alkalibacillus filiformis</name>
    <dbReference type="NCBI Taxonomy" id="200990"/>
    <lineage>
        <taxon>Bacteria</taxon>
        <taxon>Bacillati</taxon>
        <taxon>Bacillota</taxon>
        <taxon>Bacilli</taxon>
        <taxon>Bacillales</taxon>
        <taxon>Bacillaceae</taxon>
        <taxon>Alkalibacillus</taxon>
    </lineage>
</organism>
<sequence>MSDKDQTYFTNAKIDYTKTLLGGGQFKVLRV</sequence>
<reference evidence="1 2" key="1">
    <citation type="submission" date="2023-07" db="EMBL/GenBank/DDBJ databases">
        <title>Genomic Encyclopedia of Type Strains, Phase IV (KMG-IV): sequencing the most valuable type-strain genomes for metagenomic binning, comparative biology and taxonomic classification.</title>
        <authorList>
            <person name="Goeker M."/>
        </authorList>
    </citation>
    <scope>NUCLEOTIDE SEQUENCE [LARGE SCALE GENOMIC DNA]</scope>
    <source>
        <strain evidence="1 2">DSM 15448</strain>
    </source>
</reference>
<evidence type="ECO:0000313" key="2">
    <source>
        <dbReference type="Proteomes" id="UP001236723"/>
    </source>
</evidence>
<comment type="caution">
    <text evidence="1">The sequence shown here is derived from an EMBL/GenBank/DDBJ whole genome shotgun (WGS) entry which is preliminary data.</text>
</comment>
<protein>
    <submittedName>
        <fullName evidence="1">Fe-S cluster assembly iron-binding protein IscA</fullName>
    </submittedName>
</protein>